<feature type="non-terminal residue" evidence="2">
    <location>
        <position position="451"/>
    </location>
</feature>
<protein>
    <recommendedName>
        <fullName evidence="4">GATA-type domain-containing protein</fullName>
    </recommendedName>
</protein>
<evidence type="ECO:0008006" key="4">
    <source>
        <dbReference type="Google" id="ProtNLM"/>
    </source>
</evidence>
<feature type="non-terminal residue" evidence="2">
    <location>
        <position position="1"/>
    </location>
</feature>
<evidence type="ECO:0000313" key="3">
    <source>
        <dbReference type="Proteomes" id="UP000237438"/>
    </source>
</evidence>
<dbReference type="InterPro" id="IPR013088">
    <property type="entry name" value="Znf_NHR/GATA"/>
</dbReference>
<organism evidence="2 3">
    <name type="scientific">Erysiphe pulchra</name>
    <dbReference type="NCBI Taxonomy" id="225359"/>
    <lineage>
        <taxon>Eukaryota</taxon>
        <taxon>Fungi</taxon>
        <taxon>Dikarya</taxon>
        <taxon>Ascomycota</taxon>
        <taxon>Pezizomycotina</taxon>
        <taxon>Leotiomycetes</taxon>
        <taxon>Erysiphales</taxon>
        <taxon>Erysiphaceae</taxon>
        <taxon>Erysiphe</taxon>
    </lineage>
</organism>
<reference evidence="2 3" key="1">
    <citation type="submission" date="2017-10" db="EMBL/GenBank/DDBJ databases">
        <title>Development of genomic resources for the powdery mildew, Erysiphe pulchra.</title>
        <authorList>
            <person name="Wadl P.A."/>
            <person name="Mack B.M."/>
            <person name="Moore G."/>
            <person name="Beltz S.B."/>
        </authorList>
    </citation>
    <scope>NUCLEOTIDE SEQUENCE [LARGE SCALE GENOMIC DNA]</scope>
    <source>
        <strain evidence="2">Cflorida</strain>
    </source>
</reference>
<dbReference type="GO" id="GO:0006355">
    <property type="term" value="P:regulation of DNA-templated transcription"/>
    <property type="evidence" value="ECO:0007669"/>
    <property type="project" value="InterPro"/>
</dbReference>
<feature type="compositionally biased region" description="Polar residues" evidence="1">
    <location>
        <begin position="100"/>
        <end position="110"/>
    </location>
</feature>
<dbReference type="Gene3D" id="3.30.50.10">
    <property type="entry name" value="Erythroid Transcription Factor GATA-1, subunit A"/>
    <property type="match status" value="1"/>
</dbReference>
<feature type="compositionally biased region" description="Polar residues" evidence="1">
    <location>
        <begin position="133"/>
        <end position="163"/>
    </location>
</feature>
<feature type="compositionally biased region" description="Basic and acidic residues" evidence="1">
    <location>
        <begin position="87"/>
        <end position="99"/>
    </location>
</feature>
<dbReference type="AlphaFoldDB" id="A0A2S4PR08"/>
<gene>
    <name evidence="2" type="ORF">EPUL_005352</name>
</gene>
<feature type="region of interest" description="Disordered" evidence="1">
    <location>
        <begin position="374"/>
        <end position="451"/>
    </location>
</feature>
<dbReference type="STRING" id="225359.A0A2S4PR08"/>
<accession>A0A2S4PR08</accession>
<feature type="compositionally biased region" description="Basic and acidic residues" evidence="1">
    <location>
        <begin position="374"/>
        <end position="386"/>
    </location>
</feature>
<dbReference type="EMBL" id="PEDP01000993">
    <property type="protein sequence ID" value="POS84477.1"/>
    <property type="molecule type" value="Genomic_DNA"/>
</dbReference>
<evidence type="ECO:0000256" key="1">
    <source>
        <dbReference type="SAM" id="MobiDB-lite"/>
    </source>
</evidence>
<evidence type="ECO:0000313" key="2">
    <source>
        <dbReference type="EMBL" id="POS84477.1"/>
    </source>
</evidence>
<dbReference type="Proteomes" id="UP000237438">
    <property type="component" value="Unassembled WGS sequence"/>
</dbReference>
<name>A0A2S4PR08_9PEZI</name>
<feature type="region of interest" description="Disordered" evidence="1">
    <location>
        <begin position="224"/>
        <end position="259"/>
    </location>
</feature>
<feature type="compositionally biased region" description="Basic and acidic residues" evidence="1">
    <location>
        <begin position="437"/>
        <end position="451"/>
    </location>
</feature>
<feature type="region of interest" description="Disordered" evidence="1">
    <location>
        <begin position="85"/>
        <end position="183"/>
    </location>
</feature>
<comment type="caution">
    <text evidence="2">The sequence shown here is derived from an EMBL/GenBank/DDBJ whole genome shotgun (WGS) entry which is preliminary data.</text>
</comment>
<dbReference type="OrthoDB" id="2162994at2759"/>
<keyword evidence="3" id="KW-1185">Reference proteome</keyword>
<sequence length="451" mass="50971">RAFSIPKILPAMETVNGTQRQSGIRSIVNWDSYKGSCDFSYHPNNMAAAVAVNSSYSYPIDVPSRYEVASSAFAGRSPSLHNLITHTDSRWPPKTHNDSTHSQASLTRLSLPSIHEALRSKYEDEESVPPSLPQSQDRQFAPSQTPTIPRTYPLSEQSKFPSNGQPPPPQHPAHPQRHSFSRSLEPMNTPFLETLQHPSVPAPTSQNSYKARIEGNRYERELQASERPLSGHSHHSISNRNYDSSRTSSMPPSNQGTSFIQSELPSREYQETFEMWRKPRDNDKPDIACKIRGGIKRNLDVWDFENNLAEINMASSALKEWSAHYNAIAQDRQLSSSALTERMPSIDSLKEIRQHQQKIYVCLEQLTRIISEADQQKGRSTVEQRSQEVNGQPKEYDEDTTMSHVEEPKSNGFTSEAKKRRGRAAPPGRCHSCNRAETPEWRRGPDGARTL</sequence>
<proteinExistence type="predicted"/>
<feature type="compositionally biased region" description="Polar residues" evidence="1">
    <location>
        <begin position="238"/>
        <end position="259"/>
    </location>
</feature>
<dbReference type="GO" id="GO:0008270">
    <property type="term" value="F:zinc ion binding"/>
    <property type="evidence" value="ECO:0007669"/>
    <property type="project" value="InterPro"/>
</dbReference>